<dbReference type="Proteomes" id="UP000256899">
    <property type="component" value="Unassembled WGS sequence"/>
</dbReference>
<feature type="transmembrane region" description="Helical" evidence="6">
    <location>
        <begin position="187"/>
        <end position="211"/>
    </location>
</feature>
<feature type="transmembrane region" description="Helical" evidence="6">
    <location>
        <begin position="155"/>
        <end position="175"/>
    </location>
</feature>
<organism evidence="7 8">
    <name type="scientific">Thalassotalea euphylliae</name>
    <dbReference type="NCBI Taxonomy" id="1655234"/>
    <lineage>
        <taxon>Bacteria</taxon>
        <taxon>Pseudomonadati</taxon>
        <taxon>Pseudomonadota</taxon>
        <taxon>Gammaproteobacteria</taxon>
        <taxon>Alteromonadales</taxon>
        <taxon>Colwelliaceae</taxon>
        <taxon>Thalassotalea</taxon>
    </lineage>
</organism>
<evidence type="ECO:0000313" key="8">
    <source>
        <dbReference type="Proteomes" id="UP000256899"/>
    </source>
</evidence>
<feature type="transmembrane region" description="Helical" evidence="6">
    <location>
        <begin position="223"/>
        <end position="247"/>
    </location>
</feature>
<keyword evidence="6" id="KW-1003">Cell membrane</keyword>
<keyword evidence="4 6" id="KW-1133">Transmembrane helix</keyword>
<evidence type="ECO:0000256" key="4">
    <source>
        <dbReference type="ARBA" id="ARBA00022989"/>
    </source>
</evidence>
<evidence type="ECO:0000256" key="6">
    <source>
        <dbReference type="RuleBase" id="RU363041"/>
    </source>
</evidence>
<feature type="transmembrane region" description="Helical" evidence="6">
    <location>
        <begin position="59"/>
        <end position="79"/>
    </location>
</feature>
<dbReference type="RefSeq" id="WP_116017789.1">
    <property type="nucleotide sequence ID" value="NZ_QUOT01000001.1"/>
</dbReference>
<comment type="similarity">
    <text evidence="2 6">Belongs to the 4-toluene sulfonate uptake permease (TSUP) (TC 2.A.102) family.</text>
</comment>
<feature type="transmembrane region" description="Helical" evidence="6">
    <location>
        <begin position="259"/>
        <end position="277"/>
    </location>
</feature>
<accession>A0A3E0U6Y6</accession>
<comment type="caution">
    <text evidence="7">The sequence shown here is derived from an EMBL/GenBank/DDBJ whole genome shotgun (WGS) entry which is preliminary data.</text>
</comment>
<name>A0A3E0U6Y6_9GAMM</name>
<evidence type="ECO:0000313" key="7">
    <source>
        <dbReference type="EMBL" id="REL32313.1"/>
    </source>
</evidence>
<keyword evidence="8" id="KW-1185">Reference proteome</keyword>
<reference evidence="8" key="1">
    <citation type="submission" date="2018-08" db="EMBL/GenBank/DDBJ databases">
        <title>Thalassotalea euphylliae genome.</title>
        <authorList>
            <person name="Summers S."/>
            <person name="Rice S.A."/>
            <person name="Freckelton M.L."/>
            <person name="Nedved B.T."/>
            <person name="Hadfield M.G."/>
        </authorList>
    </citation>
    <scope>NUCLEOTIDE SEQUENCE [LARGE SCALE GENOMIC DNA]</scope>
    <source>
        <strain evidence="8">H3</strain>
    </source>
</reference>
<feature type="transmembrane region" description="Helical" evidence="6">
    <location>
        <begin position="117"/>
        <end position="135"/>
    </location>
</feature>
<gene>
    <name evidence="7" type="ORF">DXX94_17220</name>
</gene>
<evidence type="ECO:0000256" key="2">
    <source>
        <dbReference type="ARBA" id="ARBA00009142"/>
    </source>
</evidence>
<evidence type="ECO:0000256" key="1">
    <source>
        <dbReference type="ARBA" id="ARBA00004141"/>
    </source>
</evidence>
<dbReference type="AlphaFoldDB" id="A0A3E0U6Y6"/>
<proteinExistence type="inferred from homology"/>
<keyword evidence="5 6" id="KW-0472">Membrane</keyword>
<dbReference type="Pfam" id="PF01925">
    <property type="entry name" value="TauE"/>
    <property type="match status" value="1"/>
</dbReference>
<dbReference type="PANTHER" id="PTHR43483">
    <property type="entry name" value="MEMBRANE TRANSPORTER PROTEIN HI_0806-RELATED"/>
    <property type="match status" value="1"/>
</dbReference>
<dbReference type="PANTHER" id="PTHR43483:SF3">
    <property type="entry name" value="MEMBRANE TRANSPORTER PROTEIN HI_0806-RELATED"/>
    <property type="match status" value="1"/>
</dbReference>
<dbReference type="EMBL" id="QUOT01000001">
    <property type="protein sequence ID" value="REL32313.1"/>
    <property type="molecule type" value="Genomic_DNA"/>
</dbReference>
<dbReference type="GO" id="GO:0005886">
    <property type="term" value="C:plasma membrane"/>
    <property type="evidence" value="ECO:0007669"/>
    <property type="project" value="UniProtKB-SubCell"/>
</dbReference>
<evidence type="ECO:0000256" key="5">
    <source>
        <dbReference type="ARBA" id="ARBA00023136"/>
    </source>
</evidence>
<evidence type="ECO:0000256" key="3">
    <source>
        <dbReference type="ARBA" id="ARBA00022692"/>
    </source>
</evidence>
<dbReference type="InterPro" id="IPR002781">
    <property type="entry name" value="TM_pro_TauE-like"/>
</dbReference>
<sequence length="278" mass="28727">MTELLNELANQWPIMIALVATGIFAGLLAGLFGVGGGIVIVPVLYFLLQGFGVSAESAMMIATATSLATIVPTSVSSIRSHYAKGNVDLDIVKYWTGFILAMAIVGSLFAHYVQGQALTVMFAAIAIMVSLNMLFRAGAPALKNELPGRFGQGIMASTVGGLSVMIGIGGGTIGVPLLSAFNVRAHVAVGTAAVFGLIIALPGVLTLLAVAQTPMDAPLGTFGLVNIPAFLLIIPLTILCAPIGVKLGSKLEPKQLKRAFAVVLMLTGIRMLMQALGH</sequence>
<feature type="transmembrane region" description="Helical" evidence="6">
    <location>
        <begin position="14"/>
        <end position="47"/>
    </location>
</feature>
<comment type="subcellular location">
    <subcellularLocation>
        <location evidence="6">Cell membrane</location>
        <topology evidence="6">Multi-pass membrane protein</topology>
    </subcellularLocation>
    <subcellularLocation>
        <location evidence="1">Membrane</location>
        <topology evidence="1">Multi-pass membrane protein</topology>
    </subcellularLocation>
</comment>
<keyword evidence="3 6" id="KW-0812">Transmembrane</keyword>
<protein>
    <recommendedName>
        <fullName evidence="6">Probable membrane transporter protein</fullName>
    </recommendedName>
</protein>
<feature type="transmembrane region" description="Helical" evidence="6">
    <location>
        <begin position="91"/>
        <end position="110"/>
    </location>
</feature>